<dbReference type="FunFam" id="3.10.20.30:FF:000002">
    <property type="entry name" value="GTP pyrophosphokinase (RelA/SpoT)"/>
    <property type="match status" value="1"/>
</dbReference>
<keyword evidence="3" id="KW-0342">GTP-binding</keyword>
<dbReference type="SMART" id="SM00471">
    <property type="entry name" value="HDc"/>
    <property type="match status" value="1"/>
</dbReference>
<evidence type="ECO:0000256" key="1">
    <source>
        <dbReference type="ARBA" id="ARBA00004976"/>
    </source>
</evidence>
<dbReference type="InterPro" id="IPR004095">
    <property type="entry name" value="TGS"/>
</dbReference>
<dbReference type="Pfam" id="PF04607">
    <property type="entry name" value="RelA_SpoT"/>
    <property type="match status" value="1"/>
</dbReference>
<evidence type="ECO:0000256" key="3">
    <source>
        <dbReference type="ARBA" id="ARBA00023134"/>
    </source>
</evidence>
<dbReference type="Gene3D" id="3.10.20.30">
    <property type="match status" value="1"/>
</dbReference>
<dbReference type="UniPathway" id="UPA00908">
    <property type="reaction ID" value="UER00884"/>
</dbReference>
<evidence type="ECO:0000259" key="8">
    <source>
        <dbReference type="PROSITE" id="PS51880"/>
    </source>
</evidence>
<dbReference type="SUPFAM" id="SSF109604">
    <property type="entry name" value="HD-domain/PDEase-like"/>
    <property type="match status" value="1"/>
</dbReference>
<dbReference type="GO" id="GO:0008728">
    <property type="term" value="F:GTP diphosphokinase activity"/>
    <property type="evidence" value="ECO:0007669"/>
    <property type="project" value="UniProtKB-EC"/>
</dbReference>
<dbReference type="Pfam" id="PF13291">
    <property type="entry name" value="ACT_4"/>
    <property type="match status" value="1"/>
</dbReference>
<dbReference type="PATRIC" id="fig|903983.4.peg.1120"/>
<dbReference type="STRING" id="903983.BCR23_04535"/>
<dbReference type="Pfam" id="PF13328">
    <property type="entry name" value="HD_4"/>
    <property type="match status" value="1"/>
</dbReference>
<dbReference type="NCBIfam" id="TIGR00691">
    <property type="entry name" value="spoT_relA"/>
    <property type="match status" value="1"/>
</dbReference>
<dbReference type="InterPro" id="IPR012675">
    <property type="entry name" value="Beta-grasp_dom_sf"/>
</dbReference>
<dbReference type="InterPro" id="IPR002912">
    <property type="entry name" value="ACT_dom"/>
</dbReference>
<dbReference type="Pfam" id="PF02824">
    <property type="entry name" value="TGS"/>
    <property type="match status" value="1"/>
</dbReference>
<dbReference type="GO" id="GO:0005525">
    <property type="term" value="F:GTP binding"/>
    <property type="evidence" value="ECO:0007669"/>
    <property type="project" value="UniProtKB-KW"/>
</dbReference>
<dbReference type="InterPro" id="IPR043519">
    <property type="entry name" value="NT_sf"/>
</dbReference>
<dbReference type="Gene3D" id="1.10.3210.10">
    <property type="entry name" value="Hypothetical protein af1432"/>
    <property type="match status" value="1"/>
</dbReference>
<dbReference type="CDD" id="cd05399">
    <property type="entry name" value="NT_Rel-Spo_like"/>
    <property type="match status" value="1"/>
</dbReference>
<dbReference type="InterPro" id="IPR003607">
    <property type="entry name" value="HD/PDEase_dom"/>
</dbReference>
<feature type="domain" description="ACT" evidence="6">
    <location>
        <begin position="663"/>
        <end position="737"/>
    </location>
</feature>
<dbReference type="SUPFAM" id="SSF81271">
    <property type="entry name" value="TGS-like"/>
    <property type="match status" value="1"/>
</dbReference>
<evidence type="ECO:0000313" key="9">
    <source>
        <dbReference type="EMBL" id="OEG17274.1"/>
    </source>
</evidence>
<dbReference type="InterPro" id="IPR007685">
    <property type="entry name" value="RelA_SpoT"/>
</dbReference>
<evidence type="ECO:0000256" key="4">
    <source>
        <dbReference type="ARBA" id="ARBA00048244"/>
    </source>
</evidence>
<dbReference type="EMBL" id="MIKB01000012">
    <property type="protein sequence ID" value="OEG17274.1"/>
    <property type="molecule type" value="Genomic_DNA"/>
</dbReference>
<accession>A0A1E5GX32</accession>
<reference evidence="10" key="1">
    <citation type="submission" date="2016-09" db="EMBL/GenBank/DDBJ databases">
        <authorList>
            <person name="Gulvik C.A."/>
        </authorList>
    </citation>
    <scope>NUCLEOTIDE SEQUENCE [LARGE SCALE GENOMIC DNA]</scope>
    <source>
        <strain evidence="10">LMG 26306</strain>
    </source>
</reference>
<feature type="domain" description="HD" evidence="7">
    <location>
        <begin position="50"/>
        <end position="149"/>
    </location>
</feature>
<dbReference type="InterPro" id="IPR045865">
    <property type="entry name" value="ACT-like_dom_sf"/>
</dbReference>
<dbReference type="CDD" id="cd01668">
    <property type="entry name" value="TGS_RSH"/>
    <property type="match status" value="1"/>
</dbReference>
<dbReference type="GO" id="GO:0015970">
    <property type="term" value="P:guanosine tetraphosphate biosynthetic process"/>
    <property type="evidence" value="ECO:0007669"/>
    <property type="project" value="UniProtKB-UniPathway"/>
</dbReference>
<dbReference type="Proteomes" id="UP000094764">
    <property type="component" value="Unassembled WGS sequence"/>
</dbReference>
<name>A0A1E5GX32_9ENTE</name>
<dbReference type="GO" id="GO:0016301">
    <property type="term" value="F:kinase activity"/>
    <property type="evidence" value="ECO:0007669"/>
    <property type="project" value="UniProtKB-KW"/>
</dbReference>
<dbReference type="InterPro" id="IPR045600">
    <property type="entry name" value="RelA/SpoT_AH_RIS"/>
</dbReference>
<dbReference type="PANTHER" id="PTHR21262:SF31">
    <property type="entry name" value="GTP PYROPHOSPHOKINASE"/>
    <property type="match status" value="1"/>
</dbReference>
<dbReference type="PANTHER" id="PTHR21262">
    <property type="entry name" value="GUANOSINE-3',5'-BIS DIPHOSPHATE 3'-PYROPHOSPHOHYDROLASE"/>
    <property type="match status" value="1"/>
</dbReference>
<feature type="domain" description="TGS" evidence="8">
    <location>
        <begin position="393"/>
        <end position="454"/>
    </location>
</feature>
<evidence type="ECO:0000259" key="7">
    <source>
        <dbReference type="PROSITE" id="PS51831"/>
    </source>
</evidence>
<dbReference type="Gene3D" id="3.30.460.10">
    <property type="entry name" value="Beta Polymerase, domain 2"/>
    <property type="match status" value="1"/>
</dbReference>
<dbReference type="CDD" id="cd00077">
    <property type="entry name" value="HDc"/>
    <property type="match status" value="1"/>
</dbReference>
<dbReference type="OrthoDB" id="9805041at2"/>
<comment type="function">
    <text evidence="5">In eubacteria ppGpp (guanosine 3'-diphosphate 5'-diphosphate) is a mediator of the stringent response that coordinates a variety of cellular activities in response to changes in nutritional abundance.</text>
</comment>
<organism evidence="9 10">
    <name type="scientific">Enterococcus quebecensis</name>
    <dbReference type="NCBI Taxonomy" id="903983"/>
    <lineage>
        <taxon>Bacteria</taxon>
        <taxon>Bacillati</taxon>
        <taxon>Bacillota</taxon>
        <taxon>Bacilli</taxon>
        <taxon>Lactobacillales</taxon>
        <taxon>Enterococcaceae</taxon>
        <taxon>Enterococcus</taxon>
    </lineage>
</organism>
<comment type="caution">
    <text evidence="9">The sequence shown here is derived from an EMBL/GenBank/DDBJ whole genome shotgun (WGS) entry which is preliminary data.</text>
</comment>
<dbReference type="InterPro" id="IPR004811">
    <property type="entry name" value="RelA/Spo_fam"/>
</dbReference>
<evidence type="ECO:0000256" key="5">
    <source>
        <dbReference type="RuleBase" id="RU003847"/>
    </source>
</evidence>
<keyword evidence="10" id="KW-1185">Reference proteome</keyword>
<dbReference type="Pfam" id="PF19296">
    <property type="entry name" value="RelA_AH_RIS"/>
    <property type="match status" value="1"/>
</dbReference>
<comment type="similarity">
    <text evidence="5">Belongs to the relA/spoT family.</text>
</comment>
<protein>
    <recommendedName>
        <fullName evidence="2">GTP diphosphokinase</fullName>
        <ecNumber evidence="2">2.7.6.5</ecNumber>
    </recommendedName>
</protein>
<gene>
    <name evidence="9" type="ORF">BCR23_04535</name>
</gene>
<dbReference type="RefSeq" id="WP_069634595.1">
    <property type="nucleotide sequence ID" value="NZ_JXKZ01000019.1"/>
</dbReference>
<dbReference type="SMART" id="SM00954">
    <property type="entry name" value="RelA_SpoT"/>
    <property type="match status" value="1"/>
</dbReference>
<dbReference type="InterPro" id="IPR033655">
    <property type="entry name" value="TGS_RelA/SpoT"/>
</dbReference>
<dbReference type="InterPro" id="IPR012676">
    <property type="entry name" value="TGS-like"/>
</dbReference>
<dbReference type="CDD" id="cd04876">
    <property type="entry name" value="ACT_RelA-SpoT"/>
    <property type="match status" value="1"/>
</dbReference>
<evidence type="ECO:0000313" key="10">
    <source>
        <dbReference type="Proteomes" id="UP000094764"/>
    </source>
</evidence>
<dbReference type="Gene3D" id="3.30.70.260">
    <property type="match status" value="1"/>
</dbReference>
<sequence length="737" mass="84456">MPKEEIMTGPGVIKLVSKYMAPQHVAFVQKACDYAEKAHEGQVRKSGEPYFIHPIQVAGILAELRMDPHTVATGFLHDVVEDTDVTLEDLKNEFGADVAMLVDGVTKLGKIKYKSHEEQLAENHRKMLLAMAQDLRVIMVKLADRLHNMRTLKHLREDKQRRIAQETIEIYAPLAHRLGISRIKWELEDTALRYINPNQYYRIVNLMQSKRDEREAYVEEAVEDIRIATEDLDIYAEIYGRPKHIYSIYRKMKDHKKQFNEIYDLLAIRVIVDSIKDCYAVLGAIHTKWTPMPGRFKDYIAMPKANMYQSIHTTVIGPKGNPVEVQIRTHEMHQIAEFGVAAHWAYKEGKTEKVDEDNDTKQLSWFREILELQDESYDASDFMESVKGDIFSDKVYVFTPTGEVTELPKGSGPLDFAYSVHTEIGNKTTGAKVNGKMVQLDYTLKNGDIIEVLTSPNSFGPSRDWLKMVATSKARNKIKRFFKVQDREVNIIKGHDAISKFLLEHGFAPKEFLNKTKMAEALDRFNFQTEDDLYAAVGYGEISAQMVSNRLTEKERKEQEMVRQKQEAEELMTQPVKKESDKMKVRHEGGIVIQGVENLLVRISRCCNPVPGDEIVGYITKGRGVSIHRADCPNVQYQEELAQRLIEVEWEDTDNSNKEYDADLEIYGYNRSGLLNDVLQVISSMTKNLVSVEAKPTKNKMAMIHVTVKIQNLAHLKTIVDKIKNIPDVYNVRRTNG</sequence>
<dbReference type="PROSITE" id="PS51831">
    <property type="entry name" value="HD"/>
    <property type="match status" value="1"/>
</dbReference>
<proteinExistence type="inferred from homology"/>
<evidence type="ECO:0000259" key="6">
    <source>
        <dbReference type="PROSITE" id="PS51671"/>
    </source>
</evidence>
<dbReference type="SUPFAM" id="SSF55021">
    <property type="entry name" value="ACT-like"/>
    <property type="match status" value="1"/>
</dbReference>
<dbReference type="FunFam" id="3.30.460.10:FF:000001">
    <property type="entry name" value="GTP pyrophosphokinase RelA"/>
    <property type="match status" value="1"/>
</dbReference>
<dbReference type="InterPro" id="IPR006674">
    <property type="entry name" value="HD_domain"/>
</dbReference>
<dbReference type="PROSITE" id="PS51880">
    <property type="entry name" value="TGS"/>
    <property type="match status" value="1"/>
</dbReference>
<keyword evidence="9" id="KW-0418">Kinase</keyword>
<comment type="pathway">
    <text evidence="1">Purine metabolism; ppGpp biosynthesis; ppGpp from GTP: step 1/2.</text>
</comment>
<evidence type="ECO:0000256" key="2">
    <source>
        <dbReference type="ARBA" id="ARBA00013251"/>
    </source>
</evidence>
<dbReference type="PROSITE" id="PS51671">
    <property type="entry name" value="ACT"/>
    <property type="match status" value="1"/>
</dbReference>
<keyword evidence="3" id="KW-0547">Nucleotide-binding</keyword>
<dbReference type="SUPFAM" id="SSF81301">
    <property type="entry name" value="Nucleotidyltransferase"/>
    <property type="match status" value="1"/>
</dbReference>
<dbReference type="GO" id="GO:0005886">
    <property type="term" value="C:plasma membrane"/>
    <property type="evidence" value="ECO:0007669"/>
    <property type="project" value="TreeGrafter"/>
</dbReference>
<dbReference type="AlphaFoldDB" id="A0A1E5GX32"/>
<dbReference type="EC" id="2.7.6.5" evidence="2"/>
<comment type="catalytic activity">
    <reaction evidence="4">
        <text>GTP + ATP = guanosine 3'-diphosphate 5'-triphosphate + AMP</text>
        <dbReference type="Rhea" id="RHEA:22088"/>
        <dbReference type="ChEBI" id="CHEBI:30616"/>
        <dbReference type="ChEBI" id="CHEBI:37565"/>
        <dbReference type="ChEBI" id="CHEBI:142410"/>
        <dbReference type="ChEBI" id="CHEBI:456215"/>
        <dbReference type="EC" id="2.7.6.5"/>
    </reaction>
</comment>
<keyword evidence="9" id="KW-0808">Transferase</keyword>
<dbReference type="FunFam" id="1.10.3210.10:FF:000001">
    <property type="entry name" value="GTP pyrophosphokinase RelA"/>
    <property type="match status" value="1"/>
</dbReference>